<protein>
    <submittedName>
        <fullName evidence="1">Uncharacterized protein</fullName>
    </submittedName>
</protein>
<dbReference type="EMBL" id="JAIWYP010000004">
    <property type="protein sequence ID" value="KAH3840070.1"/>
    <property type="molecule type" value="Genomic_DNA"/>
</dbReference>
<proteinExistence type="predicted"/>
<evidence type="ECO:0000313" key="1">
    <source>
        <dbReference type="EMBL" id="KAH3840070.1"/>
    </source>
</evidence>
<accession>A0A9D4KIC3</accession>
<gene>
    <name evidence="1" type="ORF">DPMN_113512</name>
</gene>
<name>A0A9D4KIC3_DREPO</name>
<keyword evidence="2" id="KW-1185">Reference proteome</keyword>
<dbReference type="AlphaFoldDB" id="A0A9D4KIC3"/>
<organism evidence="1 2">
    <name type="scientific">Dreissena polymorpha</name>
    <name type="common">Zebra mussel</name>
    <name type="synonym">Mytilus polymorpha</name>
    <dbReference type="NCBI Taxonomy" id="45954"/>
    <lineage>
        <taxon>Eukaryota</taxon>
        <taxon>Metazoa</taxon>
        <taxon>Spiralia</taxon>
        <taxon>Lophotrochozoa</taxon>
        <taxon>Mollusca</taxon>
        <taxon>Bivalvia</taxon>
        <taxon>Autobranchia</taxon>
        <taxon>Heteroconchia</taxon>
        <taxon>Euheterodonta</taxon>
        <taxon>Imparidentia</taxon>
        <taxon>Neoheterodontei</taxon>
        <taxon>Myida</taxon>
        <taxon>Dreissenoidea</taxon>
        <taxon>Dreissenidae</taxon>
        <taxon>Dreissena</taxon>
    </lineage>
</organism>
<sequence length="117" mass="13169">MLPSKLLDLVDLIATCSHTIDTRLDFACASGSRSTERIPLQEYIPIKQELCAQNNVSVKRFRIYEWPAYAGVAMSVRDIGDVDDAIHDDLSVKDDAYERFAKRVDNQKIQTSTSTSD</sequence>
<comment type="caution">
    <text evidence="1">The sequence shown here is derived from an EMBL/GenBank/DDBJ whole genome shotgun (WGS) entry which is preliminary data.</text>
</comment>
<evidence type="ECO:0000313" key="2">
    <source>
        <dbReference type="Proteomes" id="UP000828390"/>
    </source>
</evidence>
<dbReference type="Proteomes" id="UP000828390">
    <property type="component" value="Unassembled WGS sequence"/>
</dbReference>
<reference evidence="1" key="2">
    <citation type="submission" date="2020-11" db="EMBL/GenBank/DDBJ databases">
        <authorList>
            <person name="McCartney M.A."/>
            <person name="Auch B."/>
            <person name="Kono T."/>
            <person name="Mallez S."/>
            <person name="Becker A."/>
            <person name="Gohl D.M."/>
            <person name="Silverstein K.A.T."/>
            <person name="Koren S."/>
            <person name="Bechman K.B."/>
            <person name="Herman A."/>
            <person name="Abrahante J.E."/>
            <person name="Garbe J."/>
        </authorList>
    </citation>
    <scope>NUCLEOTIDE SEQUENCE</scope>
    <source>
        <strain evidence="1">Duluth1</strain>
        <tissue evidence="1">Whole animal</tissue>
    </source>
</reference>
<reference evidence="1" key="1">
    <citation type="journal article" date="2019" name="bioRxiv">
        <title>The Genome of the Zebra Mussel, Dreissena polymorpha: A Resource for Invasive Species Research.</title>
        <authorList>
            <person name="McCartney M.A."/>
            <person name="Auch B."/>
            <person name="Kono T."/>
            <person name="Mallez S."/>
            <person name="Zhang Y."/>
            <person name="Obille A."/>
            <person name="Becker A."/>
            <person name="Abrahante J.E."/>
            <person name="Garbe J."/>
            <person name="Badalamenti J.P."/>
            <person name="Herman A."/>
            <person name="Mangelson H."/>
            <person name="Liachko I."/>
            <person name="Sullivan S."/>
            <person name="Sone E.D."/>
            <person name="Koren S."/>
            <person name="Silverstein K.A.T."/>
            <person name="Beckman K.B."/>
            <person name="Gohl D.M."/>
        </authorList>
    </citation>
    <scope>NUCLEOTIDE SEQUENCE</scope>
    <source>
        <strain evidence="1">Duluth1</strain>
        <tissue evidence="1">Whole animal</tissue>
    </source>
</reference>